<feature type="region of interest" description="Disordered" evidence="1">
    <location>
        <begin position="380"/>
        <end position="401"/>
    </location>
</feature>
<dbReference type="EMBL" id="SBJO01000498">
    <property type="protein sequence ID" value="KAF9760840.1"/>
    <property type="molecule type" value="Genomic_DNA"/>
</dbReference>
<feature type="compositionally biased region" description="Low complexity" evidence="1">
    <location>
        <begin position="575"/>
        <end position="587"/>
    </location>
</feature>
<feature type="compositionally biased region" description="Low complexity" evidence="1">
    <location>
        <begin position="481"/>
        <end position="497"/>
    </location>
</feature>
<organism evidence="2 3">
    <name type="scientific">Nosema granulosis</name>
    <dbReference type="NCBI Taxonomy" id="83296"/>
    <lineage>
        <taxon>Eukaryota</taxon>
        <taxon>Fungi</taxon>
        <taxon>Fungi incertae sedis</taxon>
        <taxon>Microsporidia</taxon>
        <taxon>Nosematidae</taxon>
        <taxon>Nosema</taxon>
    </lineage>
</organism>
<dbReference type="AlphaFoldDB" id="A0A9P6GVM0"/>
<name>A0A9P6GVM0_9MICR</name>
<evidence type="ECO:0000313" key="3">
    <source>
        <dbReference type="Proteomes" id="UP000740883"/>
    </source>
</evidence>
<evidence type="ECO:0000256" key="1">
    <source>
        <dbReference type="SAM" id="MobiDB-lite"/>
    </source>
</evidence>
<protein>
    <submittedName>
        <fullName evidence="2">Uncharacterized protein</fullName>
    </submittedName>
</protein>
<feature type="region of interest" description="Disordered" evidence="1">
    <location>
        <begin position="476"/>
        <end position="600"/>
    </location>
</feature>
<gene>
    <name evidence="2" type="ORF">NGRA_2992</name>
</gene>
<dbReference type="OrthoDB" id="10681119at2759"/>
<accession>A0A9P6GVM0</accession>
<comment type="caution">
    <text evidence="2">The sequence shown here is derived from an EMBL/GenBank/DDBJ whole genome shotgun (WGS) entry which is preliminary data.</text>
</comment>
<feature type="compositionally biased region" description="Basic and acidic residues" evidence="1">
    <location>
        <begin position="588"/>
        <end position="600"/>
    </location>
</feature>
<evidence type="ECO:0000313" key="2">
    <source>
        <dbReference type="EMBL" id="KAF9760840.1"/>
    </source>
</evidence>
<dbReference type="Proteomes" id="UP000740883">
    <property type="component" value="Unassembled WGS sequence"/>
</dbReference>
<proteinExistence type="predicted"/>
<sequence length="600" mass="69981">MEHLQEEFKETVEKINQGDLKLLNTTLKDLAKTPEDFLVFYSTIMAYPVFLEYTVYRSLIAPLNNSNQYQEIPKLYIKIISTLMKTQRDKDILDFIGVIYNHPVSYLKKIFSTPANSCLQTSLIMFGEDLFLKGWEYESYKAMYVGSLNITLTGIFPSMEIMTKYLTTISCYFLKEGYFYSFLNAASRLKQLEIFGSREQFEKIAKYCEYKNEGMEFSQLLCKMPYTSSIGDINSTTTNGYIAKYVDFTKWDYYIRVIGSEVEIHDLSFVSFLKRNNIQFEINNKKVRVGEYKFRSISDNICDIIEFYTPKKVENSTTKNTITKNTTTINTTTINTTTKNTPKKIVRFRDNFILKKAKFTIYCDIFSKNFKEINLKNEERDRNRRERFERMQKEQESRKNDLKKYSETLKDLREILKARAVKYDRKEVEFKSPAINKTVAKTSWRDIEVEREPIIRSTYRTYKKEEDILSTRSISSFDGEANSNIPSSAPSSTPSNIYIPPPPSAVLKNSTPSNIYRPPPPSAVLKNFNKDTLNKDTLNKDTFNKDTFNKDTNNKDTKSKDTKSNLYVPPHLRKNANVNSSTNTNSSTEEKKKTSRSWRD</sequence>
<reference evidence="2 3" key="1">
    <citation type="journal article" date="2020" name="Genome Biol. Evol.">
        <title>Comparative genomics of strictly vertically transmitted, feminizing microsporidia endosymbionts of amphipod crustaceans.</title>
        <authorList>
            <person name="Cormier A."/>
            <person name="Chebbi M.A."/>
            <person name="Giraud I."/>
            <person name="Wattier R."/>
            <person name="Teixeira M."/>
            <person name="Gilbert C."/>
            <person name="Rigaud T."/>
            <person name="Cordaux R."/>
        </authorList>
    </citation>
    <scope>NUCLEOTIDE SEQUENCE [LARGE SCALE GENOMIC DNA]</scope>
    <source>
        <strain evidence="2 3">Ou3-Ou53</strain>
    </source>
</reference>
<keyword evidence="3" id="KW-1185">Reference proteome</keyword>
<feature type="compositionally biased region" description="Basic and acidic residues" evidence="1">
    <location>
        <begin position="528"/>
        <end position="563"/>
    </location>
</feature>